<feature type="chain" id="PRO_5046857629" description="Lipoprotein" evidence="1">
    <location>
        <begin position="17"/>
        <end position="148"/>
    </location>
</feature>
<dbReference type="PROSITE" id="PS51257">
    <property type="entry name" value="PROKAR_LIPOPROTEIN"/>
    <property type="match status" value="1"/>
</dbReference>
<evidence type="ECO:0000313" key="2">
    <source>
        <dbReference type="EMBL" id="MBN4066950.1"/>
    </source>
</evidence>
<keyword evidence="1" id="KW-0732">Signal</keyword>
<name>A0ABS3ARH7_9BACT</name>
<gene>
    <name evidence="2" type="ORF">JYU14_02585</name>
</gene>
<feature type="signal peptide" evidence="1">
    <location>
        <begin position="1"/>
        <end position="16"/>
    </location>
</feature>
<reference evidence="2 3" key="1">
    <citation type="submission" date="2021-02" db="EMBL/GenBank/DDBJ databases">
        <title>Activity-based single-cell genomes from oceanic crustal fluid captures similar information to metagenomic and metatranscriptomic surveys with orders of magnitude less sampling.</title>
        <authorList>
            <person name="D'Angelo T.S."/>
            <person name="Orcutt B.N."/>
        </authorList>
    </citation>
    <scope>NUCLEOTIDE SEQUENCE [LARGE SCALE GENOMIC DNA]</scope>
    <source>
        <strain evidence="2">AH-315-G07</strain>
    </source>
</reference>
<organism evidence="2 3">
    <name type="scientific">Simkania negevensis</name>
    <dbReference type="NCBI Taxonomy" id="83561"/>
    <lineage>
        <taxon>Bacteria</taxon>
        <taxon>Pseudomonadati</taxon>
        <taxon>Chlamydiota</taxon>
        <taxon>Chlamydiia</taxon>
        <taxon>Parachlamydiales</taxon>
        <taxon>Simkaniaceae</taxon>
        <taxon>Simkania</taxon>
    </lineage>
</organism>
<keyword evidence="3" id="KW-1185">Reference proteome</keyword>
<sequence>MYRLLSFFVFVCVALAVVSCSKKDTTNAPPSLAGKVFEATLTDGSGMLLPLVKYTFVAKLREGDRYELNWDALFREYDNKGEYAYFIQGHGPEAKLAFGSMDLPRENPFLVHEMDLALTFENKKSGTFEGSFTSSSGDGTLRGTFVTK</sequence>
<evidence type="ECO:0000256" key="1">
    <source>
        <dbReference type="SAM" id="SignalP"/>
    </source>
</evidence>
<protein>
    <recommendedName>
        <fullName evidence="4">Lipoprotein</fullName>
    </recommendedName>
</protein>
<accession>A0ABS3ARH7</accession>
<evidence type="ECO:0008006" key="4">
    <source>
        <dbReference type="Google" id="ProtNLM"/>
    </source>
</evidence>
<comment type="caution">
    <text evidence="2">The sequence shown here is derived from an EMBL/GenBank/DDBJ whole genome shotgun (WGS) entry which is preliminary data.</text>
</comment>
<proteinExistence type="predicted"/>
<evidence type="ECO:0000313" key="3">
    <source>
        <dbReference type="Proteomes" id="UP000722121"/>
    </source>
</evidence>
<dbReference type="EMBL" id="JAFITR010000042">
    <property type="protein sequence ID" value="MBN4066950.1"/>
    <property type="molecule type" value="Genomic_DNA"/>
</dbReference>
<dbReference type="Proteomes" id="UP000722121">
    <property type="component" value="Unassembled WGS sequence"/>
</dbReference>